<dbReference type="Gene3D" id="3.30.160.60">
    <property type="entry name" value="Classic Zinc Finger"/>
    <property type="match status" value="1"/>
</dbReference>
<protein>
    <submittedName>
        <fullName evidence="1">Transcriptional regulator</fullName>
    </submittedName>
</protein>
<evidence type="ECO:0000313" key="2">
    <source>
        <dbReference type="Proteomes" id="UP001268864"/>
    </source>
</evidence>
<dbReference type="SUPFAM" id="SSF57667">
    <property type="entry name" value="beta-beta-alpha zinc fingers"/>
    <property type="match status" value="1"/>
</dbReference>
<gene>
    <name evidence="1" type="ORF">NDI86_06150</name>
</gene>
<name>A0ABU2FLQ6_9EURY</name>
<reference evidence="1 2" key="1">
    <citation type="submission" date="2022-06" db="EMBL/GenBank/DDBJ databases">
        <title>Halomicroarcula sp. a new haloarchaeum isolate from saline soil.</title>
        <authorList>
            <person name="Strakova D."/>
            <person name="Galisteo C."/>
            <person name="Sanchez-Porro C."/>
            <person name="Ventosa A."/>
        </authorList>
    </citation>
    <scope>NUCLEOTIDE SEQUENCE [LARGE SCALE GENOMIC DNA]</scope>
    <source>
        <strain evidence="1 2">S3CR25-11</strain>
    </source>
</reference>
<organism evidence="1 2">
    <name type="scientific">Haloarcula onubensis</name>
    <dbReference type="NCBI Taxonomy" id="2950539"/>
    <lineage>
        <taxon>Archaea</taxon>
        <taxon>Methanobacteriati</taxon>
        <taxon>Methanobacteriota</taxon>
        <taxon>Stenosarchaea group</taxon>
        <taxon>Halobacteria</taxon>
        <taxon>Halobacteriales</taxon>
        <taxon>Haloarculaceae</taxon>
        <taxon>Haloarcula</taxon>
    </lineage>
</organism>
<evidence type="ECO:0000313" key="1">
    <source>
        <dbReference type="EMBL" id="MDS0281698.1"/>
    </source>
</evidence>
<keyword evidence="2" id="KW-1185">Reference proteome</keyword>
<dbReference type="RefSeq" id="WP_310899529.1">
    <property type="nucleotide sequence ID" value="NZ_JAMQOS010000001.1"/>
</dbReference>
<dbReference type="NCBIfam" id="NF041915">
    <property type="entry name" value="HVO_2901"/>
    <property type="match status" value="1"/>
</dbReference>
<dbReference type="InterPro" id="IPR036236">
    <property type="entry name" value="Znf_C2H2_sf"/>
</dbReference>
<comment type="caution">
    <text evidence="1">The sequence shown here is derived from an EMBL/GenBank/DDBJ whole genome shotgun (WGS) entry which is preliminary data.</text>
</comment>
<proteinExistence type="predicted"/>
<sequence>MPHTCRNCKRTFSTELELELHLDTCSAGQLYCDECGGRFTERAATEDGWHYRCPNDDCDGDGIGDDIHQVSDARVAKQ</sequence>
<accession>A0ABU2FLQ6</accession>
<dbReference type="EMBL" id="JAMQOS010000001">
    <property type="protein sequence ID" value="MDS0281698.1"/>
    <property type="molecule type" value="Genomic_DNA"/>
</dbReference>
<dbReference type="Proteomes" id="UP001268864">
    <property type="component" value="Unassembled WGS sequence"/>
</dbReference>
<dbReference type="InterPro" id="IPR049703">
    <property type="entry name" value="HVO_2901-like"/>
</dbReference>